<feature type="transmembrane region" description="Helical" evidence="1">
    <location>
        <begin position="36"/>
        <end position="54"/>
    </location>
</feature>
<feature type="transmembrane region" description="Helical" evidence="1">
    <location>
        <begin position="75"/>
        <end position="97"/>
    </location>
</feature>
<sequence>MYRIVELDEKISILITIIVLSLVFGSRYLITIDLINFTLTTIVSSIAVIPHELAHRWVARKMNCYSRYVLDPFGLVLTLITAIPYIPFKIIMPGYVLVFSTTFDPVYSKRINGIVSYFGPLTNILISIVSIVLLTLIKYINNIHFIIIVFLILAVRLNSWIAFFNLIPIPPLDGSKVINWKPHLWIILFVISIILWILSIRLNELI</sequence>
<comment type="caution">
    <text evidence="2">The sequence shown here is derived from an EMBL/GenBank/DDBJ whole genome shotgun (WGS) entry which is preliminary data.</text>
</comment>
<feature type="transmembrane region" description="Helical" evidence="1">
    <location>
        <begin position="12"/>
        <end position="30"/>
    </location>
</feature>
<evidence type="ECO:0000256" key="1">
    <source>
        <dbReference type="SAM" id="Phobius"/>
    </source>
</evidence>
<reference evidence="2" key="1">
    <citation type="journal article" date="2020" name="mSystems">
        <title>Genome- and Community-Level Interaction Insights into Carbon Utilization and Element Cycling Functions of Hydrothermarchaeota in Hydrothermal Sediment.</title>
        <authorList>
            <person name="Zhou Z."/>
            <person name="Liu Y."/>
            <person name="Xu W."/>
            <person name="Pan J."/>
            <person name="Luo Z.H."/>
            <person name="Li M."/>
        </authorList>
    </citation>
    <scope>NUCLEOTIDE SEQUENCE [LARGE SCALE GENOMIC DNA]</scope>
    <source>
        <strain evidence="2">SpSt-642</strain>
    </source>
</reference>
<evidence type="ECO:0000313" key="2">
    <source>
        <dbReference type="EMBL" id="HGM59127.1"/>
    </source>
</evidence>
<dbReference type="InterPro" id="IPR052348">
    <property type="entry name" value="Metallopeptidase_M50B"/>
</dbReference>
<gene>
    <name evidence="2" type="ORF">ENU14_06070</name>
</gene>
<dbReference type="GO" id="GO:0008233">
    <property type="term" value="F:peptidase activity"/>
    <property type="evidence" value="ECO:0007669"/>
    <property type="project" value="UniProtKB-KW"/>
</dbReference>
<organism evidence="2">
    <name type="scientific">Staphylothermus marinus</name>
    <dbReference type="NCBI Taxonomy" id="2280"/>
    <lineage>
        <taxon>Archaea</taxon>
        <taxon>Thermoproteota</taxon>
        <taxon>Thermoprotei</taxon>
        <taxon>Desulfurococcales</taxon>
        <taxon>Desulfurococcaceae</taxon>
        <taxon>Staphylothermus</taxon>
    </lineage>
</organism>
<feature type="transmembrane region" description="Helical" evidence="1">
    <location>
        <begin position="183"/>
        <end position="202"/>
    </location>
</feature>
<feature type="transmembrane region" description="Helical" evidence="1">
    <location>
        <begin position="143"/>
        <end position="163"/>
    </location>
</feature>
<dbReference type="GO" id="GO:0006508">
    <property type="term" value="P:proteolysis"/>
    <property type="evidence" value="ECO:0007669"/>
    <property type="project" value="UniProtKB-KW"/>
</dbReference>
<protein>
    <submittedName>
        <fullName evidence="2">Site-2 protease family protein</fullName>
    </submittedName>
</protein>
<accession>A0A7C4HDR0</accession>
<feature type="transmembrane region" description="Helical" evidence="1">
    <location>
        <begin position="117"/>
        <end position="136"/>
    </location>
</feature>
<keyword evidence="2" id="KW-0378">Hydrolase</keyword>
<dbReference type="PANTHER" id="PTHR35864:SF1">
    <property type="entry name" value="ZINC METALLOPROTEASE YWHC-RELATED"/>
    <property type="match status" value="1"/>
</dbReference>
<keyword evidence="1" id="KW-0472">Membrane</keyword>
<name>A0A7C4HDR0_STAMA</name>
<keyword evidence="1" id="KW-0812">Transmembrane</keyword>
<dbReference type="AlphaFoldDB" id="A0A7C4HDR0"/>
<dbReference type="EMBL" id="DTBJ01000052">
    <property type="protein sequence ID" value="HGM59127.1"/>
    <property type="molecule type" value="Genomic_DNA"/>
</dbReference>
<keyword evidence="2" id="KW-0645">Protease</keyword>
<keyword evidence="1" id="KW-1133">Transmembrane helix</keyword>
<dbReference type="PANTHER" id="PTHR35864">
    <property type="entry name" value="ZINC METALLOPROTEASE MJ0611-RELATED"/>
    <property type="match status" value="1"/>
</dbReference>
<proteinExistence type="predicted"/>